<keyword evidence="8" id="KW-1185">Reference proteome</keyword>
<dbReference type="AlphaFoldDB" id="A0A8C6SGH4"/>
<dbReference type="Pfam" id="PF00386">
    <property type="entry name" value="C1q"/>
    <property type="match status" value="1"/>
</dbReference>
<keyword evidence="3" id="KW-0272">Extracellular matrix</keyword>
<proteinExistence type="predicted"/>
<evidence type="ECO:0000256" key="4">
    <source>
        <dbReference type="SAM" id="MobiDB-lite"/>
    </source>
</evidence>
<organism evidence="7 8">
    <name type="scientific">Neogobius melanostomus</name>
    <name type="common">round goby</name>
    <dbReference type="NCBI Taxonomy" id="47308"/>
    <lineage>
        <taxon>Eukaryota</taxon>
        <taxon>Metazoa</taxon>
        <taxon>Chordata</taxon>
        <taxon>Craniata</taxon>
        <taxon>Vertebrata</taxon>
        <taxon>Euteleostomi</taxon>
        <taxon>Actinopterygii</taxon>
        <taxon>Neopterygii</taxon>
        <taxon>Teleostei</taxon>
        <taxon>Neoteleostei</taxon>
        <taxon>Acanthomorphata</taxon>
        <taxon>Gobiaria</taxon>
        <taxon>Gobiiformes</taxon>
        <taxon>Gobioidei</taxon>
        <taxon>Gobiidae</taxon>
        <taxon>Benthophilinae</taxon>
        <taxon>Neogobiini</taxon>
        <taxon>Neogobius</taxon>
    </lineage>
</organism>
<accession>A0A8C6SGH4</accession>
<name>A0A8C6SGH4_9GOBI</name>
<dbReference type="InterPro" id="IPR001073">
    <property type="entry name" value="C1q_dom"/>
</dbReference>
<dbReference type="InterPro" id="IPR050392">
    <property type="entry name" value="Collagen/C1q_domain"/>
</dbReference>
<dbReference type="Proteomes" id="UP000694523">
    <property type="component" value="Unplaced"/>
</dbReference>
<dbReference type="PANTHER" id="PTHR15427:SF43">
    <property type="entry name" value="COMPLEMENT COMPONENT 1, Q SUBCOMPONENT, B CHAIN PRECURSOR"/>
    <property type="match status" value="1"/>
</dbReference>
<keyword evidence="5" id="KW-0732">Signal</keyword>
<evidence type="ECO:0000256" key="2">
    <source>
        <dbReference type="ARBA" id="ARBA00022525"/>
    </source>
</evidence>
<protein>
    <recommendedName>
        <fullName evidence="6">C1q domain-containing protein</fullName>
    </recommendedName>
</protein>
<comment type="subcellular location">
    <subcellularLocation>
        <location evidence="1">Secreted</location>
        <location evidence="1">Extracellular space</location>
        <location evidence="1">Extracellular matrix</location>
    </subcellularLocation>
</comment>
<dbReference type="PANTHER" id="PTHR15427">
    <property type="entry name" value="EMILIN ELASTIN MICROFIBRIL INTERFACE-LOCATED PROTEIN ELASTIN MICROFIBRIL INTERFACER"/>
    <property type="match status" value="1"/>
</dbReference>
<reference evidence="7" key="1">
    <citation type="submission" date="2025-08" db="UniProtKB">
        <authorList>
            <consortium name="Ensembl"/>
        </authorList>
    </citation>
    <scope>IDENTIFICATION</scope>
</reference>
<sequence>MSLLFLLRVKAPCWRIAVTTLLLLLPVGLCLSQCDDPGIHGIPGTHGPYGKDGPKGEPGEPGDLFGVSQGLKGDLGLRGPTGPGFPGRNGEKGQPFNPSIQRFPFSMKREMSTLPNNDQPMDFNRPILPNLAPRQEVLTNGSFVCRTPGVYFFGFHVSVKSRACLKLVKNTDVHLTLCDNWEGFLVTSSSAVLPLQAGDSVSVQTTRYNNIVTASGSSHTLTGFLIYKT</sequence>
<dbReference type="InterPro" id="IPR008983">
    <property type="entry name" value="Tumour_necrosis_fac-like_dom"/>
</dbReference>
<dbReference type="Gene3D" id="2.60.120.40">
    <property type="match status" value="1"/>
</dbReference>
<dbReference type="PROSITE" id="PS50871">
    <property type="entry name" value="C1Q"/>
    <property type="match status" value="1"/>
</dbReference>
<evidence type="ECO:0000256" key="1">
    <source>
        <dbReference type="ARBA" id="ARBA00004498"/>
    </source>
</evidence>
<feature type="region of interest" description="Disordered" evidence="4">
    <location>
        <begin position="45"/>
        <end position="99"/>
    </location>
</feature>
<evidence type="ECO:0000313" key="8">
    <source>
        <dbReference type="Proteomes" id="UP000694523"/>
    </source>
</evidence>
<keyword evidence="2" id="KW-0964">Secreted</keyword>
<reference evidence="7" key="2">
    <citation type="submission" date="2025-09" db="UniProtKB">
        <authorList>
            <consortium name="Ensembl"/>
        </authorList>
    </citation>
    <scope>IDENTIFICATION</scope>
</reference>
<feature type="domain" description="C1q" evidence="6">
    <location>
        <begin position="98"/>
        <end position="229"/>
    </location>
</feature>
<evidence type="ECO:0000313" key="7">
    <source>
        <dbReference type="Ensembl" id="ENSNMLP00000005449.1"/>
    </source>
</evidence>
<dbReference type="Ensembl" id="ENSNMLT00000006265.1">
    <property type="protein sequence ID" value="ENSNMLP00000005449.1"/>
    <property type="gene ID" value="ENSNMLG00000003994.1"/>
</dbReference>
<evidence type="ECO:0000256" key="3">
    <source>
        <dbReference type="ARBA" id="ARBA00022530"/>
    </source>
</evidence>
<feature type="chain" id="PRO_5034421174" description="C1q domain-containing protein" evidence="5">
    <location>
        <begin position="33"/>
        <end position="229"/>
    </location>
</feature>
<evidence type="ECO:0000259" key="6">
    <source>
        <dbReference type="PROSITE" id="PS50871"/>
    </source>
</evidence>
<dbReference type="PRINTS" id="PR00007">
    <property type="entry name" value="COMPLEMNTC1Q"/>
</dbReference>
<feature type="signal peptide" evidence="5">
    <location>
        <begin position="1"/>
        <end position="32"/>
    </location>
</feature>
<dbReference type="SMART" id="SM00110">
    <property type="entry name" value="C1Q"/>
    <property type="match status" value="1"/>
</dbReference>
<evidence type="ECO:0000256" key="5">
    <source>
        <dbReference type="SAM" id="SignalP"/>
    </source>
</evidence>
<dbReference type="SUPFAM" id="SSF49842">
    <property type="entry name" value="TNF-like"/>
    <property type="match status" value="1"/>
</dbReference>